<dbReference type="AlphaFoldDB" id="A0AAN7B563"/>
<reference evidence="2" key="2">
    <citation type="submission" date="2023-05" db="EMBL/GenBank/DDBJ databases">
        <authorList>
            <consortium name="Lawrence Berkeley National Laboratory"/>
            <person name="Steindorff A."/>
            <person name="Hensen N."/>
            <person name="Bonometti L."/>
            <person name="Westerberg I."/>
            <person name="Brannstrom I.O."/>
            <person name="Guillou S."/>
            <person name="Cros-Aarteil S."/>
            <person name="Calhoun S."/>
            <person name="Haridas S."/>
            <person name="Kuo A."/>
            <person name="Mondo S."/>
            <person name="Pangilinan J."/>
            <person name="Riley R."/>
            <person name="Labutti K."/>
            <person name="Andreopoulos B."/>
            <person name="Lipzen A."/>
            <person name="Chen C."/>
            <person name="Yanf M."/>
            <person name="Daum C."/>
            <person name="Ng V."/>
            <person name="Clum A."/>
            <person name="Ohm R."/>
            <person name="Martin F."/>
            <person name="Silar P."/>
            <person name="Natvig D."/>
            <person name="Lalanne C."/>
            <person name="Gautier V."/>
            <person name="Ament-Velasquez S.L."/>
            <person name="Kruys A."/>
            <person name="Hutchinson M.I."/>
            <person name="Powell A.J."/>
            <person name="Barry K."/>
            <person name="Miller A.N."/>
            <person name="Grigoriev I.V."/>
            <person name="Debuchy R."/>
            <person name="Gladieux P."/>
            <person name="Thoren M.H."/>
            <person name="Johannesson H."/>
        </authorList>
    </citation>
    <scope>NUCLEOTIDE SEQUENCE</scope>
    <source>
        <strain evidence="2">PSN293</strain>
    </source>
</reference>
<dbReference type="Proteomes" id="UP001301769">
    <property type="component" value="Unassembled WGS sequence"/>
</dbReference>
<feature type="signal peptide" evidence="1">
    <location>
        <begin position="1"/>
        <end position="20"/>
    </location>
</feature>
<reference evidence="2" key="1">
    <citation type="journal article" date="2023" name="Mol. Phylogenet. Evol.">
        <title>Genome-scale phylogeny and comparative genomics of the fungal order Sordariales.</title>
        <authorList>
            <person name="Hensen N."/>
            <person name="Bonometti L."/>
            <person name="Westerberg I."/>
            <person name="Brannstrom I.O."/>
            <person name="Guillou S."/>
            <person name="Cros-Aarteil S."/>
            <person name="Calhoun S."/>
            <person name="Haridas S."/>
            <person name="Kuo A."/>
            <person name="Mondo S."/>
            <person name="Pangilinan J."/>
            <person name="Riley R."/>
            <person name="LaButti K."/>
            <person name="Andreopoulos B."/>
            <person name="Lipzen A."/>
            <person name="Chen C."/>
            <person name="Yan M."/>
            <person name="Daum C."/>
            <person name="Ng V."/>
            <person name="Clum A."/>
            <person name="Steindorff A."/>
            <person name="Ohm R.A."/>
            <person name="Martin F."/>
            <person name="Silar P."/>
            <person name="Natvig D.O."/>
            <person name="Lalanne C."/>
            <person name="Gautier V."/>
            <person name="Ament-Velasquez S.L."/>
            <person name="Kruys A."/>
            <person name="Hutchinson M.I."/>
            <person name="Powell A.J."/>
            <person name="Barry K."/>
            <person name="Miller A.N."/>
            <person name="Grigoriev I.V."/>
            <person name="Debuchy R."/>
            <person name="Gladieux P."/>
            <person name="Hiltunen Thoren M."/>
            <person name="Johannesson H."/>
        </authorList>
    </citation>
    <scope>NUCLEOTIDE SEQUENCE</scope>
    <source>
        <strain evidence="2">PSN293</strain>
    </source>
</reference>
<gene>
    <name evidence="2" type="ORF">QBC37DRAFT_428791</name>
</gene>
<feature type="chain" id="PRO_5043053746" description="Secreted protein" evidence="1">
    <location>
        <begin position="21"/>
        <end position="86"/>
    </location>
</feature>
<evidence type="ECO:0000313" key="3">
    <source>
        <dbReference type="Proteomes" id="UP001301769"/>
    </source>
</evidence>
<keyword evidence="1" id="KW-0732">Signal</keyword>
<accession>A0AAN7B563</accession>
<organism evidence="2 3">
    <name type="scientific">Rhypophila decipiens</name>
    <dbReference type="NCBI Taxonomy" id="261697"/>
    <lineage>
        <taxon>Eukaryota</taxon>
        <taxon>Fungi</taxon>
        <taxon>Dikarya</taxon>
        <taxon>Ascomycota</taxon>
        <taxon>Pezizomycotina</taxon>
        <taxon>Sordariomycetes</taxon>
        <taxon>Sordariomycetidae</taxon>
        <taxon>Sordariales</taxon>
        <taxon>Naviculisporaceae</taxon>
        <taxon>Rhypophila</taxon>
    </lineage>
</organism>
<evidence type="ECO:0008006" key="4">
    <source>
        <dbReference type="Google" id="ProtNLM"/>
    </source>
</evidence>
<proteinExistence type="predicted"/>
<name>A0AAN7B563_9PEZI</name>
<dbReference type="EMBL" id="MU858175">
    <property type="protein sequence ID" value="KAK4210427.1"/>
    <property type="molecule type" value="Genomic_DNA"/>
</dbReference>
<evidence type="ECO:0000256" key="1">
    <source>
        <dbReference type="SAM" id="SignalP"/>
    </source>
</evidence>
<evidence type="ECO:0000313" key="2">
    <source>
        <dbReference type="EMBL" id="KAK4210427.1"/>
    </source>
</evidence>
<keyword evidence="3" id="KW-1185">Reference proteome</keyword>
<comment type="caution">
    <text evidence="2">The sequence shown here is derived from an EMBL/GenBank/DDBJ whole genome shotgun (WGS) entry which is preliminary data.</text>
</comment>
<sequence length="86" mass="9707">MQPVLLHICQLLGLAAPASGPPSFPPYLSRRTCFWCCSITMSFQRQRRPGKRAEIDEVITEYTALIQQSWKCFSCCPSPVGTLHHL</sequence>
<protein>
    <recommendedName>
        <fullName evidence="4">Secreted protein</fullName>
    </recommendedName>
</protein>